<comment type="caution">
    <text evidence="1">The sequence shown here is derived from an EMBL/GenBank/DDBJ whole genome shotgun (WGS) entry which is preliminary data.</text>
</comment>
<gene>
    <name evidence="1" type="ORF">HGG76_26875</name>
</gene>
<accession>A0A7X6FV56</accession>
<dbReference type="Proteomes" id="UP000558475">
    <property type="component" value="Unassembled WGS sequence"/>
</dbReference>
<organism evidence="1 2">
    <name type="scientific">Brucella tritici</name>
    <dbReference type="NCBI Taxonomy" id="94626"/>
    <lineage>
        <taxon>Bacteria</taxon>
        <taxon>Pseudomonadati</taxon>
        <taxon>Pseudomonadota</taxon>
        <taxon>Alphaproteobacteria</taxon>
        <taxon>Hyphomicrobiales</taxon>
        <taxon>Brucellaceae</taxon>
        <taxon>Brucella/Ochrobactrum group</taxon>
        <taxon>Brucella</taxon>
    </lineage>
</organism>
<name>A0A7X6FV56_9HYPH</name>
<proteinExistence type="predicted"/>
<dbReference type="AlphaFoldDB" id="A0A7X6FV56"/>
<evidence type="ECO:0000313" key="1">
    <source>
        <dbReference type="EMBL" id="NKW11229.1"/>
    </source>
</evidence>
<reference evidence="1 2" key="1">
    <citation type="submission" date="2020-04" db="EMBL/GenBank/DDBJ databases">
        <title>Whole genome sequencing of clinical and environmental type strains of Ochrobactrum.</title>
        <authorList>
            <person name="Dharne M."/>
        </authorList>
    </citation>
    <scope>NUCLEOTIDE SEQUENCE [LARGE SCALE GENOMIC DNA]</scope>
    <source>
        <strain evidence="1 2">DSM 13340</strain>
    </source>
</reference>
<dbReference type="EMBL" id="JAAXZB010000005">
    <property type="protein sequence ID" value="NKW11229.1"/>
    <property type="molecule type" value="Genomic_DNA"/>
</dbReference>
<evidence type="ECO:0000313" key="2">
    <source>
        <dbReference type="Proteomes" id="UP000558475"/>
    </source>
</evidence>
<protein>
    <submittedName>
        <fullName evidence="1">Uncharacterized protein</fullName>
    </submittedName>
</protein>
<sequence>MDEPIKSDQNHLHASVNFIQVHDEDDQAPVTVIRGDTGLGKTSSLLQAFEFTGEIAHDELASELRNMRILLLLPHWNSPTKSPTMLAQQD</sequence>